<dbReference type="AlphaFoldDB" id="A0A5C1ALC9"/>
<dbReference type="KEGG" id="lrs:PX52LOC_05569"/>
<evidence type="ECO:0000256" key="1">
    <source>
        <dbReference type="ARBA" id="ARBA00023172"/>
    </source>
</evidence>
<accession>A0A5C1ALC9</accession>
<name>A0A5C1ALC9_9BACT</name>
<dbReference type="InterPro" id="IPR002104">
    <property type="entry name" value="Integrase_catalytic"/>
</dbReference>
<dbReference type="InterPro" id="IPR011010">
    <property type="entry name" value="DNA_brk_join_enz"/>
</dbReference>
<dbReference type="InterPro" id="IPR013762">
    <property type="entry name" value="Integrase-like_cat_sf"/>
</dbReference>
<organism evidence="3 4">
    <name type="scientific">Limnoglobus roseus</name>
    <dbReference type="NCBI Taxonomy" id="2598579"/>
    <lineage>
        <taxon>Bacteria</taxon>
        <taxon>Pseudomonadati</taxon>
        <taxon>Planctomycetota</taxon>
        <taxon>Planctomycetia</taxon>
        <taxon>Gemmatales</taxon>
        <taxon>Gemmataceae</taxon>
        <taxon>Limnoglobus</taxon>
    </lineage>
</organism>
<dbReference type="SUPFAM" id="SSF56349">
    <property type="entry name" value="DNA breaking-rejoining enzymes"/>
    <property type="match status" value="1"/>
</dbReference>
<feature type="domain" description="Tyr recombinase" evidence="2">
    <location>
        <begin position="96"/>
        <end position="281"/>
    </location>
</feature>
<keyword evidence="1" id="KW-0233">DNA recombination</keyword>
<evidence type="ECO:0000259" key="2">
    <source>
        <dbReference type="PROSITE" id="PS51898"/>
    </source>
</evidence>
<dbReference type="Gene3D" id="1.10.443.10">
    <property type="entry name" value="Intergrase catalytic core"/>
    <property type="match status" value="1"/>
</dbReference>
<dbReference type="InterPro" id="IPR050090">
    <property type="entry name" value="Tyrosine_recombinase_XerCD"/>
</dbReference>
<sequence>MLTLNHLIDSFQANIQVLVSADQREPNTWKYYYWQLKKLRPLGHLPAETIRTHHLVAIKFTNAFVRSLKALYKWGLEEELVPKDPFKKLTVPKCGQRTRILQRSEMVALYLASPRPFRLFLYLMRFTIARPGELRKLRWSQVDLPGGVLRLKDFKGKKRRRDGLKERTIAIGPRAVRMLEAWIRHRNPKPTDPVFPASKGGERSANALRCMMRAARTKAGLDATGEEERIVVYTMRHTGATEAIRNGVPLPVLSKMLGHTKTDMTNRYIHMGEQDMKEGIAQATKRRKKTDDS</sequence>
<dbReference type="GO" id="GO:0003677">
    <property type="term" value="F:DNA binding"/>
    <property type="evidence" value="ECO:0007669"/>
    <property type="project" value="InterPro"/>
</dbReference>
<dbReference type="PROSITE" id="PS51898">
    <property type="entry name" value="TYR_RECOMBINASE"/>
    <property type="match status" value="1"/>
</dbReference>
<dbReference type="Proteomes" id="UP000324974">
    <property type="component" value="Chromosome"/>
</dbReference>
<dbReference type="GO" id="GO:0006310">
    <property type="term" value="P:DNA recombination"/>
    <property type="evidence" value="ECO:0007669"/>
    <property type="project" value="UniProtKB-KW"/>
</dbReference>
<proteinExistence type="predicted"/>
<dbReference type="Pfam" id="PF00589">
    <property type="entry name" value="Phage_integrase"/>
    <property type="match status" value="1"/>
</dbReference>
<dbReference type="CDD" id="cd00796">
    <property type="entry name" value="INT_Rci_Hp1_C"/>
    <property type="match status" value="1"/>
</dbReference>
<dbReference type="RefSeq" id="WP_149113048.1">
    <property type="nucleotide sequence ID" value="NZ_CP042425.1"/>
</dbReference>
<keyword evidence="4" id="KW-1185">Reference proteome</keyword>
<dbReference type="PANTHER" id="PTHR30349">
    <property type="entry name" value="PHAGE INTEGRASE-RELATED"/>
    <property type="match status" value="1"/>
</dbReference>
<gene>
    <name evidence="3" type="ORF">PX52LOC_05569</name>
</gene>
<reference evidence="4" key="1">
    <citation type="submission" date="2019-08" db="EMBL/GenBank/DDBJ databases">
        <title>Limnoglobus roseus gen. nov., sp. nov., a novel freshwater planctomycete with a giant genome from the family Gemmataceae.</title>
        <authorList>
            <person name="Kulichevskaya I.S."/>
            <person name="Naumoff D.G."/>
            <person name="Miroshnikov K."/>
            <person name="Ivanova A."/>
            <person name="Philippov D.A."/>
            <person name="Hakobyan A."/>
            <person name="Rijpstra I.C."/>
            <person name="Sinninghe Damste J.S."/>
            <person name="Liesack W."/>
            <person name="Dedysh S.N."/>
        </authorList>
    </citation>
    <scope>NUCLEOTIDE SEQUENCE [LARGE SCALE GENOMIC DNA]</scope>
    <source>
        <strain evidence="4">PX52</strain>
    </source>
</reference>
<dbReference type="PANTHER" id="PTHR30349:SF64">
    <property type="entry name" value="PROPHAGE INTEGRASE INTD-RELATED"/>
    <property type="match status" value="1"/>
</dbReference>
<protein>
    <submittedName>
        <fullName evidence="3">Site-specific integrase</fullName>
    </submittedName>
</protein>
<dbReference type="EMBL" id="CP042425">
    <property type="protein sequence ID" value="QEL18542.1"/>
    <property type="molecule type" value="Genomic_DNA"/>
</dbReference>
<dbReference type="GO" id="GO:0015074">
    <property type="term" value="P:DNA integration"/>
    <property type="evidence" value="ECO:0007669"/>
    <property type="project" value="InterPro"/>
</dbReference>
<evidence type="ECO:0000313" key="4">
    <source>
        <dbReference type="Proteomes" id="UP000324974"/>
    </source>
</evidence>
<dbReference type="OrthoDB" id="9785687at2"/>
<evidence type="ECO:0000313" key="3">
    <source>
        <dbReference type="EMBL" id="QEL18542.1"/>
    </source>
</evidence>